<dbReference type="Gene3D" id="3.30.505.10">
    <property type="entry name" value="SH2 domain"/>
    <property type="match status" value="2"/>
</dbReference>
<dbReference type="InterPro" id="IPR000980">
    <property type="entry name" value="SH2"/>
</dbReference>
<dbReference type="Pfam" id="PF00620">
    <property type="entry name" value="RhoGAP"/>
    <property type="match status" value="1"/>
</dbReference>
<feature type="domain" description="Rho-GAP" evidence="8">
    <location>
        <begin position="331"/>
        <end position="529"/>
    </location>
</feature>
<dbReference type="InterPro" id="IPR051854">
    <property type="entry name" value="Rho-type_GAP"/>
</dbReference>
<evidence type="ECO:0000256" key="1">
    <source>
        <dbReference type="ARBA" id="ARBA00022468"/>
    </source>
</evidence>
<feature type="domain" description="SAM" evidence="7">
    <location>
        <begin position="169"/>
        <end position="232"/>
    </location>
</feature>
<evidence type="ECO:0000259" key="8">
    <source>
        <dbReference type="PROSITE" id="PS50238"/>
    </source>
</evidence>
<dbReference type="GO" id="GO:0005096">
    <property type="term" value="F:GTPase activator activity"/>
    <property type="evidence" value="ECO:0007669"/>
    <property type="project" value="UniProtKB-KW"/>
</dbReference>
<feature type="domain" description="Phorbol-ester/DAG-type" evidence="6">
    <location>
        <begin position="96"/>
        <end position="148"/>
    </location>
</feature>
<accession>A0A433UEB4</accession>
<evidence type="ECO:0000259" key="6">
    <source>
        <dbReference type="PROSITE" id="PS50081"/>
    </source>
</evidence>
<organism evidence="9 10">
    <name type="scientific">Elysia chlorotica</name>
    <name type="common">Eastern emerald elysia</name>
    <name type="synonym">Sea slug</name>
    <dbReference type="NCBI Taxonomy" id="188477"/>
    <lineage>
        <taxon>Eukaryota</taxon>
        <taxon>Metazoa</taxon>
        <taxon>Spiralia</taxon>
        <taxon>Lophotrochozoa</taxon>
        <taxon>Mollusca</taxon>
        <taxon>Gastropoda</taxon>
        <taxon>Heterobranchia</taxon>
        <taxon>Euthyneura</taxon>
        <taxon>Panpulmonata</taxon>
        <taxon>Sacoglossa</taxon>
        <taxon>Placobranchoidea</taxon>
        <taxon>Plakobranchidae</taxon>
        <taxon>Elysia</taxon>
    </lineage>
</organism>
<keyword evidence="4" id="KW-0727">SH2 domain</keyword>
<dbReference type="Gene3D" id="1.10.555.10">
    <property type="entry name" value="Rho GTPase activation protein"/>
    <property type="match status" value="1"/>
</dbReference>
<dbReference type="Pfam" id="PF16454">
    <property type="entry name" value="PI3K_P85_iSH2"/>
    <property type="match status" value="1"/>
</dbReference>
<dbReference type="CDD" id="cd00159">
    <property type="entry name" value="RhoGAP"/>
    <property type="match status" value="1"/>
</dbReference>
<dbReference type="SMART" id="SM00324">
    <property type="entry name" value="RhoGAP"/>
    <property type="match status" value="1"/>
</dbReference>
<dbReference type="SUPFAM" id="SSF47769">
    <property type="entry name" value="SAM/Pointed domain"/>
    <property type="match status" value="1"/>
</dbReference>
<dbReference type="InterPro" id="IPR001660">
    <property type="entry name" value="SAM"/>
</dbReference>
<dbReference type="Proteomes" id="UP000271974">
    <property type="component" value="Unassembled WGS sequence"/>
</dbReference>
<feature type="domain" description="SH2" evidence="5">
    <location>
        <begin position="883"/>
        <end position="975"/>
    </location>
</feature>
<evidence type="ECO:0000259" key="5">
    <source>
        <dbReference type="PROSITE" id="PS50001"/>
    </source>
</evidence>
<keyword evidence="1" id="KW-0343">GTPase activation</keyword>
<dbReference type="FunFam" id="3.30.505.10:FF:000100">
    <property type="entry name" value="phosphatidylinositol 3-kinase regulatory subunit gamma"/>
    <property type="match status" value="1"/>
</dbReference>
<dbReference type="SMART" id="SM00454">
    <property type="entry name" value="SAM"/>
    <property type="match status" value="1"/>
</dbReference>
<dbReference type="STRING" id="188477.A0A433UEB4"/>
<dbReference type="PRINTS" id="PR00401">
    <property type="entry name" value="SH2DOMAIN"/>
</dbReference>
<comment type="caution">
    <text evidence="9">The sequence shown here is derived from an EMBL/GenBank/DDBJ whole genome shotgun (WGS) entry which is preliminary data.</text>
</comment>
<dbReference type="Pfam" id="PF00536">
    <property type="entry name" value="SAM_1"/>
    <property type="match status" value="1"/>
</dbReference>
<keyword evidence="3" id="KW-0862">Zinc</keyword>
<evidence type="ECO:0000256" key="4">
    <source>
        <dbReference type="PROSITE-ProRule" id="PRU00191"/>
    </source>
</evidence>
<keyword evidence="10" id="KW-1185">Reference proteome</keyword>
<dbReference type="Gene3D" id="1.10.150.50">
    <property type="entry name" value="Transcription Factor, Ets-1"/>
    <property type="match status" value="1"/>
</dbReference>
<dbReference type="CDD" id="cd20830">
    <property type="entry name" value="C1_PIK3R-like_rpt2"/>
    <property type="match status" value="1"/>
</dbReference>
<dbReference type="EMBL" id="RQTK01000002">
    <property type="protein sequence ID" value="RUS92104.1"/>
    <property type="molecule type" value="Genomic_DNA"/>
</dbReference>
<dbReference type="OrthoDB" id="3175255at2759"/>
<dbReference type="PROSITE" id="PS50081">
    <property type="entry name" value="ZF_DAG_PE_2"/>
    <property type="match status" value="2"/>
</dbReference>
<dbReference type="PANTHER" id="PTHR46075">
    <property type="entry name" value="CHIMERIN FAMILY MEMBER"/>
    <property type="match status" value="1"/>
</dbReference>
<dbReference type="Gene3D" id="1.10.287.1490">
    <property type="match status" value="1"/>
</dbReference>
<dbReference type="SUPFAM" id="SSF48350">
    <property type="entry name" value="GTPase activation domain, GAP"/>
    <property type="match status" value="1"/>
</dbReference>
<dbReference type="SUPFAM" id="SSF57889">
    <property type="entry name" value="Cysteine-rich domain"/>
    <property type="match status" value="2"/>
</dbReference>
<name>A0A433UEB4_ELYCH</name>
<dbReference type="InterPro" id="IPR036860">
    <property type="entry name" value="SH2_dom_sf"/>
</dbReference>
<dbReference type="SMART" id="SM00109">
    <property type="entry name" value="C1"/>
    <property type="match status" value="2"/>
</dbReference>
<gene>
    <name evidence="9" type="ORF">EGW08_000128</name>
</gene>
<evidence type="ECO:0000313" key="10">
    <source>
        <dbReference type="Proteomes" id="UP000271974"/>
    </source>
</evidence>
<dbReference type="Pfam" id="PF00017">
    <property type="entry name" value="SH2"/>
    <property type="match status" value="2"/>
</dbReference>
<dbReference type="CDD" id="cd20829">
    <property type="entry name" value="C1_PIK3R-like_rpt1"/>
    <property type="match status" value="1"/>
</dbReference>
<dbReference type="InterPro" id="IPR035022">
    <property type="entry name" value="PI3kinase_P85_nSH2"/>
</dbReference>
<reference evidence="9 10" key="1">
    <citation type="submission" date="2019-01" db="EMBL/GenBank/DDBJ databases">
        <title>A draft genome assembly of the solar-powered sea slug Elysia chlorotica.</title>
        <authorList>
            <person name="Cai H."/>
            <person name="Li Q."/>
            <person name="Fang X."/>
            <person name="Li J."/>
            <person name="Curtis N.E."/>
            <person name="Altenburger A."/>
            <person name="Shibata T."/>
            <person name="Feng M."/>
            <person name="Maeda T."/>
            <person name="Schwartz J.A."/>
            <person name="Shigenobu S."/>
            <person name="Lundholm N."/>
            <person name="Nishiyama T."/>
            <person name="Yang H."/>
            <person name="Hasebe M."/>
            <person name="Li S."/>
            <person name="Pierce S.K."/>
            <person name="Wang J."/>
        </authorList>
    </citation>
    <scope>NUCLEOTIDE SEQUENCE [LARGE SCALE GENOMIC DNA]</scope>
    <source>
        <strain evidence="9">EC2010</strain>
        <tissue evidence="9">Whole organism of an adult</tissue>
    </source>
</reference>
<dbReference type="InterPro" id="IPR046349">
    <property type="entry name" value="C1-like_sf"/>
</dbReference>
<evidence type="ECO:0000313" key="9">
    <source>
        <dbReference type="EMBL" id="RUS92104.1"/>
    </source>
</evidence>
<dbReference type="GO" id="GO:0007165">
    <property type="term" value="P:signal transduction"/>
    <property type="evidence" value="ECO:0007669"/>
    <property type="project" value="InterPro"/>
</dbReference>
<sequence length="995" mass="113418">MSASSGELLYYECLTHYNPFDYGHGRGHIPIEPGDTLEVITSHLKAVKGAPDCPQGWIQGRNITKGVQGLFPGVPYIQLSKKTFDDSGYQGPPRIPHRFVDVNLVRPSLCIYCNDFIWGKTNPGKLCEACGKTCHSDCAAHTASTTHCSRDRNGRAFNSTDSQQPVSEWSVANVVEWMAAANIYRYAELFRERRIAGSDLRAMDQDKLREMGIKDDFHQKSILVCIDELCGQNTDVQPYASSLPQPGLCLDMEAAAGDSEHRFTEYNFSSMQRCHVCDKFLFGLVRQGLQCRECGMCCHRFCHAQRPTECNVPMLERLRRPSFTSNSVFGAELTEDYDRSCMEAPWVLVKCVEEIEKWCKLHKSEALNIYRISARTEDVNDIKALFNNAKQERVDLSGYDVYAVAGTLKKYLRELPNPVIPVEMYSTFIESAKELEQPAGASSVKSIVDLVEDMPKPHRQTLHFLFAHFARLWRWQFDSDVRDNIDKLLHVFCHILLRPPWEKIIEIIENTKLHIDILEELLRNGNWGEYMPPIPSPNPVLPPSSSGRLVPSDLSMSLGGAVGGVAVPAMASAAAVSSGGSGTAQQPLSPEEQLREAEWYWGDISREEVNEKLKDQPDGTFLVRDASTPGDYTLTLRKGGSNKLIKILHREGRYGFVEPLEFTSVVNLIQWYQINSLSMYNNTLDTRLVHPVSRNTGLENSEDLEDIAKEEETLVRINRMYLEKRSAYDVLYDQHSRISQEMQLKHQALDAFKETLLVFQEQIDLTRRSMQDAPQHEVPRLNENLELLKSRFSRIQESKTALEVDVDRRSTTNRQLIGDMNSMKPEIKRLNKQREQWKKWLLDKGKTQDYLDNLLEGRRENIQREGGAEPEYIPHHDESLWLLNCQRSQAETYLYNKPDGTFLIRPKPEEGDVFALSIVCRGTIRHCKIYHSSTGYGFVEPFLIFPSLKELVIHYRGTSLAEHNNDLDIKLLYPARASMSAGVSQQDPYMSMNQL</sequence>
<dbReference type="InterPro" id="IPR000198">
    <property type="entry name" value="RhoGAP_dom"/>
</dbReference>
<protein>
    <recommendedName>
        <fullName evidence="11">Phosphatidylinositol 3-kinase regulatory subunit alpha</fullName>
    </recommendedName>
</protein>
<evidence type="ECO:0008006" key="11">
    <source>
        <dbReference type="Google" id="ProtNLM"/>
    </source>
</evidence>
<evidence type="ECO:0000259" key="7">
    <source>
        <dbReference type="PROSITE" id="PS50105"/>
    </source>
</evidence>
<dbReference type="PROSITE" id="PS50105">
    <property type="entry name" value="SAM_DOMAIN"/>
    <property type="match status" value="1"/>
</dbReference>
<feature type="domain" description="Phorbol-ester/DAG-type" evidence="6">
    <location>
        <begin position="260"/>
        <end position="310"/>
    </location>
</feature>
<evidence type="ECO:0000256" key="2">
    <source>
        <dbReference type="ARBA" id="ARBA00022723"/>
    </source>
</evidence>
<dbReference type="PROSITE" id="PS00479">
    <property type="entry name" value="ZF_DAG_PE_1"/>
    <property type="match status" value="2"/>
</dbReference>
<proteinExistence type="predicted"/>
<dbReference type="PROSITE" id="PS50001">
    <property type="entry name" value="SH2"/>
    <property type="match status" value="2"/>
</dbReference>
<evidence type="ECO:0000256" key="3">
    <source>
        <dbReference type="ARBA" id="ARBA00022833"/>
    </source>
</evidence>
<dbReference type="InterPro" id="IPR008936">
    <property type="entry name" value="Rho_GTPase_activation_prot"/>
</dbReference>
<dbReference type="PROSITE" id="PS50238">
    <property type="entry name" value="RHOGAP"/>
    <property type="match status" value="1"/>
</dbReference>
<dbReference type="Gene3D" id="3.30.60.20">
    <property type="match status" value="2"/>
</dbReference>
<dbReference type="FunFam" id="1.10.150.50:FF:000146">
    <property type="entry name" value="Phosphatidylinositol 3-kinase regulatory subunit alpha-like Protein"/>
    <property type="match status" value="1"/>
</dbReference>
<dbReference type="Pfam" id="PF00130">
    <property type="entry name" value="C1_1"/>
    <property type="match status" value="2"/>
</dbReference>
<dbReference type="SMART" id="SM00252">
    <property type="entry name" value="SH2"/>
    <property type="match status" value="2"/>
</dbReference>
<dbReference type="FunFam" id="3.30.505.10:FF:000080">
    <property type="entry name" value="Pi3K21B, isoform C"/>
    <property type="match status" value="1"/>
</dbReference>
<dbReference type="SUPFAM" id="SSF55550">
    <property type="entry name" value="SH2 domain"/>
    <property type="match status" value="2"/>
</dbReference>
<dbReference type="AlphaFoldDB" id="A0A433UEB4"/>
<dbReference type="InterPro" id="IPR013761">
    <property type="entry name" value="SAM/pointed_sf"/>
</dbReference>
<dbReference type="InterPro" id="IPR032498">
    <property type="entry name" value="PI3K_P85_iSH2"/>
</dbReference>
<dbReference type="Gene3D" id="2.30.30.40">
    <property type="entry name" value="SH3 Domains"/>
    <property type="match status" value="1"/>
</dbReference>
<dbReference type="PRINTS" id="PR00678">
    <property type="entry name" value="PI3KINASEP85"/>
</dbReference>
<dbReference type="CDD" id="cd09942">
    <property type="entry name" value="SH2_nSH2_p85_like"/>
    <property type="match status" value="1"/>
</dbReference>
<feature type="domain" description="SH2" evidence="5">
    <location>
        <begin position="599"/>
        <end position="692"/>
    </location>
</feature>
<dbReference type="GO" id="GO:0046872">
    <property type="term" value="F:metal ion binding"/>
    <property type="evidence" value="ECO:0007669"/>
    <property type="project" value="UniProtKB-KW"/>
</dbReference>
<dbReference type="InterPro" id="IPR002219">
    <property type="entry name" value="PKC_DAG/PE"/>
</dbReference>
<dbReference type="PANTHER" id="PTHR46075:SF5">
    <property type="entry name" value="PHOSPHATIDYLINOSITOL 3-KINASE REGULATORY SUBUNIT ALPHA"/>
    <property type="match status" value="1"/>
</dbReference>
<keyword evidence="2" id="KW-0479">Metal-binding</keyword>